<dbReference type="InterPro" id="IPR020845">
    <property type="entry name" value="AMP-binding_CS"/>
</dbReference>
<dbReference type="PANTHER" id="PTHR43201:SF5">
    <property type="entry name" value="MEDIUM-CHAIN ACYL-COA LIGASE ACSF2, MITOCHONDRIAL"/>
    <property type="match status" value="1"/>
</dbReference>
<gene>
    <name evidence="5" type="ORF">ABID41_003713</name>
</gene>
<dbReference type="PANTHER" id="PTHR43201">
    <property type="entry name" value="ACYL-COA SYNTHETASE"/>
    <property type="match status" value="1"/>
</dbReference>
<dbReference type="SUPFAM" id="SSF56801">
    <property type="entry name" value="Acetyl-CoA synthetase-like"/>
    <property type="match status" value="1"/>
</dbReference>
<evidence type="ECO:0000313" key="6">
    <source>
        <dbReference type="Proteomes" id="UP001549110"/>
    </source>
</evidence>
<feature type="domain" description="AMP-dependent synthetase/ligase" evidence="3">
    <location>
        <begin position="27"/>
        <end position="370"/>
    </location>
</feature>
<dbReference type="InterPro" id="IPR045851">
    <property type="entry name" value="AMP-bd_C_sf"/>
</dbReference>
<keyword evidence="2 5" id="KW-0436">Ligase</keyword>
<feature type="domain" description="AMP-binding enzyme C-terminal" evidence="4">
    <location>
        <begin position="427"/>
        <end position="505"/>
    </location>
</feature>
<dbReference type="Proteomes" id="UP001549110">
    <property type="component" value="Unassembled WGS sequence"/>
</dbReference>
<dbReference type="Gene3D" id="3.40.50.12780">
    <property type="entry name" value="N-terminal domain of ligase-like"/>
    <property type="match status" value="1"/>
</dbReference>
<dbReference type="GO" id="GO:0004467">
    <property type="term" value="F:long-chain fatty acid-CoA ligase activity"/>
    <property type="evidence" value="ECO:0007669"/>
    <property type="project" value="UniProtKB-EC"/>
</dbReference>
<proteinExistence type="inferred from homology"/>
<dbReference type="Pfam" id="PF00501">
    <property type="entry name" value="AMP-binding"/>
    <property type="match status" value="1"/>
</dbReference>
<reference evidence="5 6" key="1">
    <citation type="submission" date="2024-06" db="EMBL/GenBank/DDBJ databases">
        <title>Genomic Encyclopedia of Type Strains, Phase IV (KMG-IV): sequencing the most valuable type-strain genomes for metagenomic binning, comparative biology and taxonomic classification.</title>
        <authorList>
            <person name="Goeker M."/>
        </authorList>
    </citation>
    <scope>NUCLEOTIDE SEQUENCE [LARGE SCALE GENOMIC DNA]</scope>
    <source>
        <strain evidence="5 6">DSM 17809</strain>
    </source>
</reference>
<sequence length="523" mass="57282">MDGSQQQLDLAERVTRAIGFGMMHAVWAEVQPDKVAIFDPDGRTRTFGQLNANANRIARLLREAGLKPGEGVALLCTNRAEFAEVMSGAMRVGLRLTPINWHMTAEEIAYVIKDCEAKALFADAAVATAREAAASCPDLRLKVAIGGAIGGFADYDATLGQMDATDIPDPLRGYTMLYTSGTTGRPKGVYKPSHPGPAYSHDYDREHDLHMCLGPAYHAAPLMGDVRRPLLNGVPLVFMDKWDSEKVLRTIAEKKVTNAHFVAIMFQRLLALPDAVKRSYDVSSMKTVSHGAAPCPPEVKRAMIEWFGPVLSEYYAGSEGGAGFIIKSEEWLRKPGSVGRRPSKDAAIILDEEGNECPPNVPGAIYMKVPAEGFEYFKDPGKTQGSRKGGLFTMGDIGYLDEDDYLFLTGRSAETIISGGVNIYPQEVDNELIKHPAIEDACTVGAPNDEWGEEVVSVIQLKAGHEPSEKLADEILAHARAALARYKQPRRLEFVEALPRSEAGKILRNRVRAPFWEGRARQI</sequence>
<dbReference type="PROSITE" id="PS00455">
    <property type="entry name" value="AMP_BINDING"/>
    <property type="match status" value="1"/>
</dbReference>
<dbReference type="Gene3D" id="3.30.300.30">
    <property type="match status" value="1"/>
</dbReference>
<comment type="similarity">
    <text evidence="1">Belongs to the ATP-dependent AMP-binding enzyme family.</text>
</comment>
<name>A0ABV2ENF1_9CAUL</name>
<evidence type="ECO:0000256" key="2">
    <source>
        <dbReference type="ARBA" id="ARBA00022598"/>
    </source>
</evidence>
<protein>
    <submittedName>
        <fullName evidence="5">Long-chain acyl-CoA synthetase</fullName>
        <ecNumber evidence="5">6.2.1.3</ecNumber>
    </submittedName>
</protein>
<accession>A0ABV2ENF1</accession>
<dbReference type="InterPro" id="IPR025110">
    <property type="entry name" value="AMP-bd_C"/>
</dbReference>
<dbReference type="EMBL" id="JBEPLU010000004">
    <property type="protein sequence ID" value="MET3528571.1"/>
    <property type="molecule type" value="Genomic_DNA"/>
</dbReference>
<dbReference type="EC" id="6.2.1.3" evidence="5"/>
<evidence type="ECO:0000259" key="4">
    <source>
        <dbReference type="Pfam" id="PF13193"/>
    </source>
</evidence>
<comment type="caution">
    <text evidence="5">The sequence shown here is derived from an EMBL/GenBank/DDBJ whole genome shotgun (WGS) entry which is preliminary data.</text>
</comment>
<dbReference type="RefSeq" id="WP_354298444.1">
    <property type="nucleotide sequence ID" value="NZ_JBEPLU010000004.1"/>
</dbReference>
<keyword evidence="6" id="KW-1185">Reference proteome</keyword>
<dbReference type="Pfam" id="PF13193">
    <property type="entry name" value="AMP-binding_C"/>
    <property type="match status" value="1"/>
</dbReference>
<dbReference type="InterPro" id="IPR000873">
    <property type="entry name" value="AMP-dep_synth/lig_dom"/>
</dbReference>
<evidence type="ECO:0000313" key="5">
    <source>
        <dbReference type="EMBL" id="MET3528571.1"/>
    </source>
</evidence>
<evidence type="ECO:0000256" key="1">
    <source>
        <dbReference type="ARBA" id="ARBA00006432"/>
    </source>
</evidence>
<evidence type="ECO:0000259" key="3">
    <source>
        <dbReference type="Pfam" id="PF00501"/>
    </source>
</evidence>
<dbReference type="InterPro" id="IPR042099">
    <property type="entry name" value="ANL_N_sf"/>
</dbReference>
<organism evidence="5 6">
    <name type="scientific">Phenylobacterium koreense</name>
    <dbReference type="NCBI Taxonomy" id="266125"/>
    <lineage>
        <taxon>Bacteria</taxon>
        <taxon>Pseudomonadati</taxon>
        <taxon>Pseudomonadota</taxon>
        <taxon>Alphaproteobacteria</taxon>
        <taxon>Caulobacterales</taxon>
        <taxon>Caulobacteraceae</taxon>
        <taxon>Phenylobacterium</taxon>
    </lineage>
</organism>